<dbReference type="EMBL" id="LBMM01003214">
    <property type="protein sequence ID" value="KMQ93796.1"/>
    <property type="molecule type" value="Genomic_DNA"/>
</dbReference>
<reference evidence="3 4" key="1">
    <citation type="submission" date="2015-04" db="EMBL/GenBank/DDBJ databases">
        <title>Lasius niger genome sequencing.</title>
        <authorList>
            <person name="Konorov E.A."/>
            <person name="Nikitin M.A."/>
            <person name="Kirill M.V."/>
            <person name="Chang P."/>
        </authorList>
    </citation>
    <scope>NUCLEOTIDE SEQUENCE [LARGE SCALE GENOMIC DNA]</scope>
    <source>
        <tissue evidence="3">Whole</tissue>
    </source>
</reference>
<protein>
    <submittedName>
        <fullName evidence="3">Cullin-associated nedd8-dissociated protein 1</fullName>
    </submittedName>
</protein>
<keyword evidence="2" id="KW-0833">Ubl conjugation pathway</keyword>
<evidence type="ECO:0000256" key="2">
    <source>
        <dbReference type="ARBA" id="ARBA00022786"/>
    </source>
</evidence>
<sequence>MATNDLMSELQKDSIKLDDDSERKVVKMLLKLLEDKNGEVQNLAVKCLGPLVNKVKDYQVETIVDALCTNMVSDKEQLRDISSIGLKTVISELPLGCSALVANVCRRITGKLSSAIEKIIEICLIYITYDPNYNYDDDINDLSDGEGTAMEIEEDGEEDAEDEYSDDDDMSWKVRRAAAKCLEAVVSSRRELLSELYKGVSPALIARFKGKYQSPKFIYQDIKIKID</sequence>
<evidence type="ECO:0000313" key="3">
    <source>
        <dbReference type="EMBL" id="KMQ93796.1"/>
    </source>
</evidence>
<comment type="caution">
    <text evidence="3">The sequence shown here is derived from an EMBL/GenBank/DDBJ whole genome shotgun (WGS) entry which is preliminary data.</text>
</comment>
<gene>
    <name evidence="3" type="ORF">RF55_6079</name>
</gene>
<accession>A0A0J7KU30</accession>
<evidence type="ECO:0000313" key="4">
    <source>
        <dbReference type="Proteomes" id="UP000036403"/>
    </source>
</evidence>
<name>A0A0J7KU30_LASNI</name>
<dbReference type="PaxDb" id="67767-A0A0J7KU30"/>
<dbReference type="InterPro" id="IPR039852">
    <property type="entry name" value="CAND1/CAND2"/>
</dbReference>
<dbReference type="GO" id="GO:0010265">
    <property type="term" value="P:SCF complex assembly"/>
    <property type="evidence" value="ECO:0007669"/>
    <property type="project" value="InterPro"/>
</dbReference>
<dbReference type="SUPFAM" id="SSF48371">
    <property type="entry name" value="ARM repeat"/>
    <property type="match status" value="1"/>
</dbReference>
<dbReference type="Gene3D" id="1.25.10.10">
    <property type="entry name" value="Leucine-rich Repeat Variant"/>
    <property type="match status" value="1"/>
</dbReference>
<dbReference type="Proteomes" id="UP000036403">
    <property type="component" value="Unassembled WGS sequence"/>
</dbReference>
<dbReference type="InterPro" id="IPR016024">
    <property type="entry name" value="ARM-type_fold"/>
</dbReference>
<dbReference type="OrthoDB" id="6260732at2759"/>
<keyword evidence="1" id="KW-0677">Repeat</keyword>
<dbReference type="STRING" id="67767.A0A0J7KU30"/>
<dbReference type="PANTHER" id="PTHR12696">
    <property type="entry name" value="TIP120"/>
    <property type="match status" value="1"/>
</dbReference>
<evidence type="ECO:0000256" key="1">
    <source>
        <dbReference type="ARBA" id="ARBA00022737"/>
    </source>
</evidence>
<proteinExistence type="predicted"/>
<organism evidence="3 4">
    <name type="scientific">Lasius niger</name>
    <name type="common">Black garden ant</name>
    <dbReference type="NCBI Taxonomy" id="67767"/>
    <lineage>
        <taxon>Eukaryota</taxon>
        <taxon>Metazoa</taxon>
        <taxon>Ecdysozoa</taxon>
        <taxon>Arthropoda</taxon>
        <taxon>Hexapoda</taxon>
        <taxon>Insecta</taxon>
        <taxon>Pterygota</taxon>
        <taxon>Neoptera</taxon>
        <taxon>Endopterygota</taxon>
        <taxon>Hymenoptera</taxon>
        <taxon>Apocrita</taxon>
        <taxon>Aculeata</taxon>
        <taxon>Formicoidea</taxon>
        <taxon>Formicidae</taxon>
        <taxon>Formicinae</taxon>
        <taxon>Lasius</taxon>
        <taxon>Lasius</taxon>
    </lineage>
</organism>
<dbReference type="AlphaFoldDB" id="A0A0J7KU30"/>
<keyword evidence="4" id="KW-1185">Reference proteome</keyword>
<dbReference type="InterPro" id="IPR011989">
    <property type="entry name" value="ARM-like"/>
</dbReference>